<dbReference type="InterPro" id="IPR006121">
    <property type="entry name" value="HMA_dom"/>
</dbReference>
<dbReference type="PROSITE" id="PS50846">
    <property type="entry name" value="HMA_2"/>
    <property type="match status" value="1"/>
</dbReference>
<dbReference type="Pfam" id="PF00403">
    <property type="entry name" value="HMA"/>
    <property type="match status" value="1"/>
</dbReference>
<dbReference type="EMBL" id="JBHLWN010000060">
    <property type="protein sequence ID" value="MFC0213733.1"/>
    <property type="molecule type" value="Genomic_DNA"/>
</dbReference>
<evidence type="ECO:0000313" key="4">
    <source>
        <dbReference type="Proteomes" id="UP001589776"/>
    </source>
</evidence>
<gene>
    <name evidence="3" type="ORF">ACFFK0_14910</name>
</gene>
<protein>
    <submittedName>
        <fullName evidence="3">Heavy-metal-associated domain-containing protein</fullName>
    </submittedName>
</protein>
<organism evidence="3 4">
    <name type="scientific">Paenibacillus chartarius</name>
    <dbReference type="NCBI Taxonomy" id="747481"/>
    <lineage>
        <taxon>Bacteria</taxon>
        <taxon>Bacillati</taxon>
        <taxon>Bacillota</taxon>
        <taxon>Bacilli</taxon>
        <taxon>Bacillales</taxon>
        <taxon>Paenibacillaceae</taxon>
        <taxon>Paenibacillus</taxon>
    </lineage>
</organism>
<dbReference type="PROSITE" id="PS01047">
    <property type="entry name" value="HMA_1"/>
    <property type="match status" value="1"/>
</dbReference>
<dbReference type="SUPFAM" id="SSF55008">
    <property type="entry name" value="HMA, heavy metal-associated domain"/>
    <property type="match status" value="1"/>
</dbReference>
<proteinExistence type="predicted"/>
<dbReference type="InterPro" id="IPR017969">
    <property type="entry name" value="Heavy-metal-associated_CS"/>
</dbReference>
<accession>A0ABV6DM63</accession>
<evidence type="ECO:0000313" key="3">
    <source>
        <dbReference type="EMBL" id="MFC0213733.1"/>
    </source>
</evidence>
<dbReference type="Proteomes" id="UP001589776">
    <property type="component" value="Unassembled WGS sequence"/>
</dbReference>
<keyword evidence="1" id="KW-0479">Metal-binding</keyword>
<evidence type="ECO:0000259" key="2">
    <source>
        <dbReference type="PROSITE" id="PS50846"/>
    </source>
</evidence>
<reference evidence="3 4" key="1">
    <citation type="submission" date="2024-09" db="EMBL/GenBank/DDBJ databases">
        <authorList>
            <person name="Sun Q."/>
            <person name="Mori K."/>
        </authorList>
    </citation>
    <scope>NUCLEOTIDE SEQUENCE [LARGE SCALE GENOMIC DNA]</scope>
    <source>
        <strain evidence="3 4">CCM 7759</strain>
    </source>
</reference>
<dbReference type="InterPro" id="IPR036163">
    <property type="entry name" value="HMA_dom_sf"/>
</dbReference>
<evidence type="ECO:0000256" key="1">
    <source>
        <dbReference type="ARBA" id="ARBA00022723"/>
    </source>
</evidence>
<dbReference type="CDD" id="cd00371">
    <property type="entry name" value="HMA"/>
    <property type="match status" value="1"/>
</dbReference>
<keyword evidence="4" id="KW-1185">Reference proteome</keyword>
<sequence length="77" mass="8217">MSKQSYRLHVEGMGCRSCVAKIEKAVHALDGASCQVDFAAKTAAVTLDPQRSNIEEAVGAIESIGYSVTEWSEQGEA</sequence>
<dbReference type="Gene3D" id="3.30.70.100">
    <property type="match status" value="1"/>
</dbReference>
<dbReference type="RefSeq" id="WP_377471057.1">
    <property type="nucleotide sequence ID" value="NZ_JBHLWN010000060.1"/>
</dbReference>
<comment type="caution">
    <text evidence="3">The sequence shown here is derived from an EMBL/GenBank/DDBJ whole genome shotgun (WGS) entry which is preliminary data.</text>
</comment>
<feature type="domain" description="HMA" evidence="2">
    <location>
        <begin position="4"/>
        <end position="69"/>
    </location>
</feature>
<name>A0ABV6DM63_9BACL</name>